<dbReference type="Gene3D" id="1.10.10.60">
    <property type="entry name" value="Homeodomain-like"/>
    <property type="match status" value="2"/>
</dbReference>
<organism evidence="7 8">
    <name type="scientific">Aquimarina gracilis</name>
    <dbReference type="NCBI Taxonomy" id="874422"/>
    <lineage>
        <taxon>Bacteria</taxon>
        <taxon>Pseudomonadati</taxon>
        <taxon>Bacteroidota</taxon>
        <taxon>Flavobacteriia</taxon>
        <taxon>Flavobacteriales</taxon>
        <taxon>Flavobacteriaceae</taxon>
        <taxon>Aquimarina</taxon>
    </lineage>
</organism>
<dbReference type="Pfam" id="PF12833">
    <property type="entry name" value="HTH_18"/>
    <property type="match status" value="1"/>
</dbReference>
<feature type="transmembrane region" description="Helical" evidence="4">
    <location>
        <begin position="385"/>
        <end position="405"/>
    </location>
</feature>
<keyword evidence="5" id="KW-0732">Signal</keyword>
<keyword evidence="4" id="KW-0812">Transmembrane</keyword>
<keyword evidence="8" id="KW-1185">Reference proteome</keyword>
<name>A0ABU6A1S3_9FLAO</name>
<feature type="domain" description="HTH araC/xylS-type" evidence="6">
    <location>
        <begin position="449"/>
        <end position="561"/>
    </location>
</feature>
<sequence>MQRNYIYCFLLLLLFFSNKLEGQTYVDTLQQKSYDELIDIFARYQKTDSVKTKQIAKSYLAKAKREKKPLRMARGFYLLYIVDNDIIYLDSIIDVTKNKQDLHYPAYAYFSKAQFFLYQERNIEKTLNNLNAARKYAKENDNTNLLYRIDYHIGAIKSEHLNEKEEAMAIFKECEKFYAKEIEYSHQYRYLNTLHAIAETYIGLEKNDSATYYNNLGYKTAFKNKDTAISKMKAYFILCEGINQYTRKEYGASIDSINKALPTMYGSKTNAIDSYFYLGKSYYDLNNKEKAIRYFIKTDSILETLNSIPQYKHVKTYEYLKDYYKDKNDLPNQNKYLNKLNSVLDNYLNDQISISKKVKEDYDIPLLLEEQQVVIKELNKSKSTYLSSIWILVLLLLILGVLLYYQYRKKQAYRLRFENLIQDLKTSTKNNQTNKKLSIDKTKTQDIPEKHVNYILEKLNEFEKERGYLTLGISSHSLAQEMETNVKYLSKVINHYKNKTFTNYVNELRIDYALKELQENVLLRKFTIKAIANEFGYNSAETFSKAFYKQVQIKPSYYIKQLAKVESDI</sequence>
<dbReference type="InterPro" id="IPR018060">
    <property type="entry name" value="HTH_AraC"/>
</dbReference>
<feature type="signal peptide" evidence="5">
    <location>
        <begin position="1"/>
        <end position="22"/>
    </location>
</feature>
<gene>
    <name evidence="7" type="ORF">U6A24_21260</name>
</gene>
<dbReference type="SUPFAM" id="SSF46689">
    <property type="entry name" value="Homeodomain-like"/>
    <property type="match status" value="1"/>
</dbReference>
<keyword evidence="1" id="KW-0805">Transcription regulation</keyword>
<dbReference type="InterPro" id="IPR009057">
    <property type="entry name" value="Homeodomain-like_sf"/>
</dbReference>
<dbReference type="InterPro" id="IPR011990">
    <property type="entry name" value="TPR-like_helical_dom_sf"/>
</dbReference>
<dbReference type="InterPro" id="IPR019734">
    <property type="entry name" value="TPR_rpt"/>
</dbReference>
<accession>A0ABU6A1S3</accession>
<feature type="chain" id="PRO_5047102230" evidence="5">
    <location>
        <begin position="23"/>
        <end position="569"/>
    </location>
</feature>
<evidence type="ECO:0000313" key="7">
    <source>
        <dbReference type="EMBL" id="MEB3348018.1"/>
    </source>
</evidence>
<keyword evidence="4" id="KW-0472">Membrane</keyword>
<dbReference type="PROSITE" id="PS50005">
    <property type="entry name" value="TPR"/>
    <property type="match status" value="1"/>
</dbReference>
<keyword evidence="4" id="KW-1133">Transmembrane helix</keyword>
<reference evidence="7 8" key="1">
    <citation type="journal article" date="2013" name="Int. J. Syst. Evol. Microbiol.">
        <title>Aquimarina gracilis sp. nov., isolated from the gut microflora of a mussel, Mytilus coruscus, and emended description of Aquimarina spongiae.</title>
        <authorList>
            <person name="Park S.C."/>
            <person name="Choe H.N."/>
            <person name="Baik K.S."/>
            <person name="Seong C.N."/>
        </authorList>
    </citation>
    <scope>NUCLEOTIDE SEQUENCE [LARGE SCALE GENOMIC DNA]</scope>
    <source>
        <strain evidence="7 8">PSC32</strain>
    </source>
</reference>
<evidence type="ECO:0000313" key="8">
    <source>
        <dbReference type="Proteomes" id="UP001327027"/>
    </source>
</evidence>
<dbReference type="PROSITE" id="PS01124">
    <property type="entry name" value="HTH_ARAC_FAMILY_2"/>
    <property type="match status" value="1"/>
</dbReference>
<keyword evidence="3" id="KW-0802">TPR repeat</keyword>
<evidence type="ECO:0000256" key="3">
    <source>
        <dbReference type="PROSITE-ProRule" id="PRU00339"/>
    </source>
</evidence>
<evidence type="ECO:0000256" key="4">
    <source>
        <dbReference type="SAM" id="Phobius"/>
    </source>
</evidence>
<dbReference type="RefSeq" id="WP_324182042.1">
    <property type="nucleotide sequence ID" value="NZ_BAABAW010000006.1"/>
</dbReference>
<evidence type="ECO:0000256" key="2">
    <source>
        <dbReference type="ARBA" id="ARBA00023163"/>
    </source>
</evidence>
<keyword evidence="2" id="KW-0804">Transcription</keyword>
<evidence type="ECO:0000256" key="5">
    <source>
        <dbReference type="SAM" id="SignalP"/>
    </source>
</evidence>
<proteinExistence type="predicted"/>
<dbReference type="SMART" id="SM00342">
    <property type="entry name" value="HTH_ARAC"/>
    <property type="match status" value="1"/>
</dbReference>
<dbReference type="EMBL" id="JAYKLX010000011">
    <property type="protein sequence ID" value="MEB3348018.1"/>
    <property type="molecule type" value="Genomic_DNA"/>
</dbReference>
<comment type="caution">
    <text evidence="7">The sequence shown here is derived from an EMBL/GenBank/DDBJ whole genome shotgun (WGS) entry which is preliminary data.</text>
</comment>
<evidence type="ECO:0000259" key="6">
    <source>
        <dbReference type="PROSITE" id="PS01124"/>
    </source>
</evidence>
<evidence type="ECO:0000256" key="1">
    <source>
        <dbReference type="ARBA" id="ARBA00023015"/>
    </source>
</evidence>
<dbReference type="Gene3D" id="1.25.40.10">
    <property type="entry name" value="Tetratricopeptide repeat domain"/>
    <property type="match status" value="1"/>
</dbReference>
<feature type="repeat" description="TPR" evidence="3">
    <location>
        <begin position="272"/>
        <end position="305"/>
    </location>
</feature>
<dbReference type="Proteomes" id="UP001327027">
    <property type="component" value="Unassembled WGS sequence"/>
</dbReference>
<protein>
    <submittedName>
        <fullName evidence="7">Helix-turn-helix domain-containing protein</fullName>
    </submittedName>
</protein>